<name>A0AAV0SUV5_HYABA</name>
<protein>
    <recommendedName>
        <fullName evidence="4">RRM domain-containing protein</fullName>
    </recommendedName>
</protein>
<feature type="region of interest" description="Disordered" evidence="3">
    <location>
        <begin position="190"/>
        <end position="259"/>
    </location>
</feature>
<dbReference type="InterPro" id="IPR012677">
    <property type="entry name" value="Nucleotide-bd_a/b_plait_sf"/>
</dbReference>
<evidence type="ECO:0000256" key="2">
    <source>
        <dbReference type="PROSITE-ProRule" id="PRU00176"/>
    </source>
</evidence>
<reference evidence="5" key="1">
    <citation type="submission" date="2022-12" db="EMBL/GenBank/DDBJ databases">
        <authorList>
            <person name="Webb A."/>
        </authorList>
    </citation>
    <scope>NUCLEOTIDE SEQUENCE</scope>
    <source>
        <strain evidence="5">Hp1</strain>
    </source>
</reference>
<dbReference type="GO" id="GO:0003723">
    <property type="term" value="F:RNA binding"/>
    <property type="evidence" value="ECO:0007669"/>
    <property type="project" value="UniProtKB-UniRule"/>
</dbReference>
<feature type="region of interest" description="Disordered" evidence="3">
    <location>
        <begin position="280"/>
        <end position="411"/>
    </location>
</feature>
<feature type="compositionally biased region" description="Basic and acidic residues" evidence="3">
    <location>
        <begin position="280"/>
        <end position="326"/>
    </location>
</feature>
<accession>A0AAV0SUV5</accession>
<feature type="compositionally biased region" description="Basic and acidic residues" evidence="3">
    <location>
        <begin position="335"/>
        <end position="356"/>
    </location>
</feature>
<feature type="compositionally biased region" description="Basic and acidic residues" evidence="3">
    <location>
        <begin position="190"/>
        <end position="214"/>
    </location>
</feature>
<feature type="domain" description="RRM" evidence="4">
    <location>
        <begin position="111"/>
        <end position="186"/>
    </location>
</feature>
<evidence type="ECO:0000313" key="6">
    <source>
        <dbReference type="Proteomes" id="UP001162031"/>
    </source>
</evidence>
<gene>
    <name evidence="5" type="ORF">HBR001_LOCUS165</name>
</gene>
<keyword evidence="1 2" id="KW-0694">RNA-binding</keyword>
<evidence type="ECO:0000256" key="1">
    <source>
        <dbReference type="ARBA" id="ARBA00022884"/>
    </source>
</evidence>
<evidence type="ECO:0000313" key="5">
    <source>
        <dbReference type="EMBL" id="CAI5708833.1"/>
    </source>
</evidence>
<dbReference type="SMART" id="SM00360">
    <property type="entry name" value="RRM"/>
    <property type="match status" value="1"/>
</dbReference>
<dbReference type="PANTHER" id="PTHR23236:SF11">
    <property type="entry name" value="EUKARYOTIC TRANSLATION INITIATION FACTOR 4H"/>
    <property type="match status" value="1"/>
</dbReference>
<feature type="region of interest" description="Disordered" evidence="3">
    <location>
        <begin position="1"/>
        <end position="109"/>
    </location>
</feature>
<feature type="compositionally biased region" description="Basic and acidic residues" evidence="3">
    <location>
        <begin position="238"/>
        <end position="259"/>
    </location>
</feature>
<dbReference type="PROSITE" id="PS50102">
    <property type="entry name" value="RRM"/>
    <property type="match status" value="1"/>
</dbReference>
<dbReference type="AlphaFoldDB" id="A0AAV0SUV5"/>
<dbReference type="Pfam" id="PF00076">
    <property type="entry name" value="RRM_1"/>
    <property type="match status" value="1"/>
</dbReference>
<dbReference type="PANTHER" id="PTHR23236">
    <property type="entry name" value="EUKARYOTIC TRANSLATION INITIATION FACTOR 4B/4H"/>
    <property type="match status" value="1"/>
</dbReference>
<dbReference type="SUPFAM" id="SSF54928">
    <property type="entry name" value="RNA-binding domain, RBD"/>
    <property type="match status" value="1"/>
</dbReference>
<dbReference type="EMBL" id="CANTFL010000017">
    <property type="protein sequence ID" value="CAI5708833.1"/>
    <property type="molecule type" value="Genomic_DNA"/>
</dbReference>
<organism evidence="5 6">
    <name type="scientific">Hyaloperonospora brassicae</name>
    <name type="common">Brassica downy mildew</name>
    <name type="synonym">Peronospora brassicae</name>
    <dbReference type="NCBI Taxonomy" id="162125"/>
    <lineage>
        <taxon>Eukaryota</taxon>
        <taxon>Sar</taxon>
        <taxon>Stramenopiles</taxon>
        <taxon>Oomycota</taxon>
        <taxon>Peronosporomycetes</taxon>
        <taxon>Peronosporales</taxon>
        <taxon>Peronosporaceae</taxon>
        <taxon>Hyaloperonospora</taxon>
    </lineage>
</organism>
<feature type="compositionally biased region" description="Basic and acidic residues" evidence="3">
    <location>
        <begin position="367"/>
        <end position="386"/>
    </location>
</feature>
<dbReference type="InterPro" id="IPR035979">
    <property type="entry name" value="RBD_domain_sf"/>
</dbReference>
<comment type="caution">
    <text evidence="5">The sequence shown here is derived from an EMBL/GenBank/DDBJ whole genome shotgun (WGS) entry which is preliminary data.</text>
</comment>
<evidence type="ECO:0000256" key="3">
    <source>
        <dbReference type="SAM" id="MobiDB-lite"/>
    </source>
</evidence>
<dbReference type="Gene3D" id="3.30.70.330">
    <property type="match status" value="1"/>
</dbReference>
<proteinExistence type="predicted"/>
<sequence>MALNGGFTRGGTSSWADDDDADFQPLPVPAKIPATETLPPTEEHETQPQAQQCDEPRQASGRRDSRAEGRDSRDDRRGGYDERRGGYEEHRETRAPREERPKNPVPDVGPWKLFVGNLSYRVTPDDLAEFIGVDGIKDIRIPRDFENRSKGIAFVEFDDKDKLVQALGLDGYDFEGRRVKMDVVLESERMSRDKGRFEKRSDRPSADGSRRRSEGNLAQQERPRLSLLPRTTSTGQKDSAEHKPSIFGEAKPRDESAYLERKKALDLERKKALDLEREMKAKEAKERAKEAKETKAKAKEATEAKAKEAKEAKAKEVKEVKAKVDAEVAVSARKGSRDDGSRRGRGRGRGDRRPIDGGRGAAAKDSVSARKSEPRPKRAEPVKTKILEPAPAKIANPFDILNDSDSDSDSD</sequence>
<dbReference type="Proteomes" id="UP001162031">
    <property type="component" value="Unassembled WGS sequence"/>
</dbReference>
<feature type="compositionally biased region" description="Basic and acidic residues" evidence="3">
    <location>
        <begin position="54"/>
        <end position="102"/>
    </location>
</feature>
<keyword evidence="6" id="KW-1185">Reference proteome</keyword>
<feature type="compositionally biased region" description="Acidic residues" evidence="3">
    <location>
        <begin position="402"/>
        <end position="411"/>
    </location>
</feature>
<dbReference type="InterPro" id="IPR000504">
    <property type="entry name" value="RRM_dom"/>
</dbReference>
<evidence type="ECO:0000259" key="4">
    <source>
        <dbReference type="PROSITE" id="PS50102"/>
    </source>
</evidence>